<gene>
    <name evidence="5" type="ORF">N0K08_05110</name>
</gene>
<evidence type="ECO:0000259" key="4">
    <source>
        <dbReference type="Pfam" id="PF00881"/>
    </source>
</evidence>
<keyword evidence="3" id="KW-0560">Oxidoreductase</keyword>
<dbReference type="EMBL" id="JAODYH010000003">
    <property type="protein sequence ID" value="MCT9810002.1"/>
    <property type="molecule type" value="Genomic_DNA"/>
</dbReference>
<accession>A0ABT2PL61</accession>
<protein>
    <submittedName>
        <fullName evidence="5">Nitroreductase</fullName>
    </submittedName>
</protein>
<dbReference type="CDD" id="cd02136">
    <property type="entry name" value="PnbA_NfnB-like"/>
    <property type="match status" value="1"/>
</dbReference>
<keyword evidence="2" id="KW-0288">FMN</keyword>
<dbReference type="Proteomes" id="UP001525968">
    <property type="component" value="Unassembled WGS sequence"/>
</dbReference>
<dbReference type="InterPro" id="IPR000415">
    <property type="entry name" value="Nitroreductase-like"/>
</dbReference>
<dbReference type="SUPFAM" id="SSF55469">
    <property type="entry name" value="FMN-dependent nitroreductase-like"/>
    <property type="match status" value="1"/>
</dbReference>
<name>A0ABT2PL61_9BURK</name>
<dbReference type="InterPro" id="IPR029479">
    <property type="entry name" value="Nitroreductase"/>
</dbReference>
<dbReference type="Pfam" id="PF00881">
    <property type="entry name" value="Nitroreductase"/>
    <property type="match status" value="1"/>
</dbReference>
<evidence type="ECO:0000313" key="6">
    <source>
        <dbReference type="Proteomes" id="UP001525968"/>
    </source>
</evidence>
<evidence type="ECO:0000256" key="1">
    <source>
        <dbReference type="ARBA" id="ARBA00022630"/>
    </source>
</evidence>
<comment type="caution">
    <text evidence="5">The sequence shown here is derived from an EMBL/GenBank/DDBJ whole genome shotgun (WGS) entry which is preliminary data.</text>
</comment>
<evidence type="ECO:0000256" key="2">
    <source>
        <dbReference type="ARBA" id="ARBA00022643"/>
    </source>
</evidence>
<dbReference type="InterPro" id="IPR050627">
    <property type="entry name" value="Nitroreductase/BluB"/>
</dbReference>
<proteinExistence type="predicted"/>
<feature type="domain" description="Nitroreductase" evidence="4">
    <location>
        <begin position="17"/>
        <end position="206"/>
    </location>
</feature>
<reference evidence="5 6" key="1">
    <citation type="submission" date="2022-09" db="EMBL/GenBank/DDBJ databases">
        <title>Draft genome of isolate Be4.</title>
        <authorList>
            <person name="Sanchez-Castro I."/>
            <person name="Martinez-Rodriguez P."/>
            <person name="Descostes M."/>
            <person name="Merroun M."/>
        </authorList>
    </citation>
    <scope>NUCLEOTIDE SEQUENCE [LARGE SCALE GENOMIC DNA]</scope>
    <source>
        <strain evidence="5 6">Be4</strain>
    </source>
</reference>
<dbReference type="Gene3D" id="3.40.109.10">
    <property type="entry name" value="NADH Oxidase"/>
    <property type="match status" value="1"/>
</dbReference>
<dbReference type="PANTHER" id="PTHR23026:SF90">
    <property type="entry name" value="IODOTYROSINE DEIODINASE 1"/>
    <property type="match status" value="1"/>
</dbReference>
<dbReference type="RefSeq" id="WP_261498984.1">
    <property type="nucleotide sequence ID" value="NZ_JAODYH010000003.1"/>
</dbReference>
<organism evidence="5 6">
    <name type="scientific">Acidovorax bellezanensis</name>
    <dbReference type="NCBI Taxonomy" id="2976702"/>
    <lineage>
        <taxon>Bacteria</taxon>
        <taxon>Pseudomonadati</taxon>
        <taxon>Pseudomonadota</taxon>
        <taxon>Betaproteobacteria</taxon>
        <taxon>Burkholderiales</taxon>
        <taxon>Comamonadaceae</taxon>
        <taxon>Acidovorax</taxon>
    </lineage>
</organism>
<evidence type="ECO:0000256" key="3">
    <source>
        <dbReference type="ARBA" id="ARBA00023002"/>
    </source>
</evidence>
<keyword evidence="6" id="KW-1185">Reference proteome</keyword>
<sequence length="231" mass="25355">MLFSSSDSLPMNYADLARSRRSIRGFLPEPVPQALLEGLLETAREAPSGANLQPGRFWALQGEVRTRLSDALCEAVRQQVPPREEYGYFPQPMPMQLRKRQVAAAQALYRSLGVARGDAAARQVQFERNYRFFDAPVALVVTLDREFGSGGFMDLGMCLHGLLMAAHAQGLGACAIGALASYPEIVRRELGLQDSEVVVCGVALGWADPLAPDNQTQTEREPLAQYFQVLS</sequence>
<keyword evidence="1" id="KW-0285">Flavoprotein</keyword>
<dbReference type="PANTHER" id="PTHR23026">
    <property type="entry name" value="NADPH NITROREDUCTASE"/>
    <property type="match status" value="1"/>
</dbReference>
<evidence type="ECO:0000313" key="5">
    <source>
        <dbReference type="EMBL" id="MCT9810002.1"/>
    </source>
</evidence>